<reference evidence="2 3" key="1">
    <citation type="submission" date="2022-04" db="EMBL/GenBank/DDBJ databases">
        <title>Diverse halophilic archaea isolated from saline environments.</title>
        <authorList>
            <person name="Cui H.-L."/>
        </authorList>
    </citation>
    <scope>NUCLEOTIDE SEQUENCE [LARGE SCALE GENOMIC DNA]</scope>
    <source>
        <strain evidence="2 3">XZYJT49</strain>
        <plasmid evidence="2 3">unnamed2</plasmid>
    </source>
</reference>
<dbReference type="AlphaFoldDB" id="A0A8U0I1C8"/>
<evidence type="ECO:0000313" key="2">
    <source>
        <dbReference type="EMBL" id="UPV76716.1"/>
    </source>
</evidence>
<evidence type="ECO:0000313" key="3">
    <source>
        <dbReference type="Proteomes" id="UP000830729"/>
    </source>
</evidence>
<accession>A0A8U0I1C8</accession>
<name>A0A8U0I1C8_9EURY</name>
<organism evidence="2 3">
    <name type="scientific">Halorussus limi</name>
    <dbReference type="NCBI Taxonomy" id="2938695"/>
    <lineage>
        <taxon>Archaea</taxon>
        <taxon>Methanobacteriati</taxon>
        <taxon>Methanobacteriota</taxon>
        <taxon>Stenosarchaea group</taxon>
        <taxon>Halobacteria</taxon>
        <taxon>Halobacteriales</taxon>
        <taxon>Haladaptataceae</taxon>
        <taxon>Halorussus</taxon>
    </lineage>
</organism>
<dbReference type="Proteomes" id="UP000830729">
    <property type="component" value="Plasmid unnamed2"/>
</dbReference>
<geneLocation type="plasmid" evidence="2 3">
    <name>unnamed2</name>
</geneLocation>
<proteinExistence type="predicted"/>
<evidence type="ECO:0000256" key="1">
    <source>
        <dbReference type="SAM" id="MobiDB-lite"/>
    </source>
</evidence>
<dbReference type="GeneID" id="72187776"/>
<gene>
    <name evidence="2" type="ORF">M0R89_21215</name>
</gene>
<keyword evidence="3" id="KW-1185">Reference proteome</keyword>
<feature type="region of interest" description="Disordered" evidence="1">
    <location>
        <begin position="25"/>
        <end position="56"/>
    </location>
</feature>
<dbReference type="RefSeq" id="WP_248652749.1">
    <property type="nucleotide sequence ID" value="NZ_CP096661.1"/>
</dbReference>
<sequence>MTDQLLQEVVTPVASVEGAKATCERVRSRGRDGGGNVSAVHAIEKTGGAPDKEGGG</sequence>
<keyword evidence="2" id="KW-0614">Plasmid</keyword>
<dbReference type="EMBL" id="CP096661">
    <property type="protein sequence ID" value="UPV76716.1"/>
    <property type="molecule type" value="Genomic_DNA"/>
</dbReference>
<protein>
    <submittedName>
        <fullName evidence="2">Uncharacterized protein</fullName>
    </submittedName>
</protein>
<dbReference type="KEGG" id="halx:M0R89_21215"/>